<dbReference type="AlphaFoldDB" id="A0A317C935"/>
<keyword evidence="1" id="KW-0732">Signal</keyword>
<comment type="caution">
    <text evidence="2">The sequence shown here is derived from an EMBL/GenBank/DDBJ whole genome shotgun (WGS) entry which is preliminary data.</text>
</comment>
<name>A0A317C935_9GAMM</name>
<keyword evidence="3" id="KW-1185">Reference proteome</keyword>
<feature type="chain" id="PRO_5016427256" description="DUF11 domain-containing protein" evidence="1">
    <location>
        <begin position="21"/>
        <end position="137"/>
    </location>
</feature>
<dbReference type="OrthoDB" id="9869371at2"/>
<dbReference type="Proteomes" id="UP000245539">
    <property type="component" value="Unassembled WGS sequence"/>
</dbReference>
<organism evidence="2 3">
    <name type="scientific">Leucothrix pacifica</name>
    <dbReference type="NCBI Taxonomy" id="1247513"/>
    <lineage>
        <taxon>Bacteria</taxon>
        <taxon>Pseudomonadati</taxon>
        <taxon>Pseudomonadota</taxon>
        <taxon>Gammaproteobacteria</taxon>
        <taxon>Thiotrichales</taxon>
        <taxon>Thiotrichaceae</taxon>
        <taxon>Leucothrix</taxon>
    </lineage>
</organism>
<dbReference type="EMBL" id="QGKM01000051">
    <property type="protein sequence ID" value="PWQ95028.1"/>
    <property type="molecule type" value="Genomic_DNA"/>
</dbReference>
<evidence type="ECO:0000256" key="1">
    <source>
        <dbReference type="SAM" id="SignalP"/>
    </source>
</evidence>
<reference evidence="2 3" key="1">
    <citation type="submission" date="2018-05" db="EMBL/GenBank/DDBJ databases">
        <title>Leucothrix arctica sp. nov., isolated from Arctic seawater.</title>
        <authorList>
            <person name="Choi A."/>
            <person name="Baek K."/>
        </authorList>
    </citation>
    <scope>NUCLEOTIDE SEQUENCE [LARGE SCALE GENOMIC DNA]</scope>
    <source>
        <strain evidence="2 3">JCM 18388</strain>
    </source>
</reference>
<evidence type="ECO:0000313" key="2">
    <source>
        <dbReference type="EMBL" id="PWQ95028.1"/>
    </source>
</evidence>
<sequence>MKKQLLISLFLLSGVGTAVANSSHFLLASAEVAAGRNLRNNGTQFCEVTISSGRSSATEVTAIIVLPKGARLLNTRIKRPHGAVSHCSRSQLAGSKSTVKCKLSRLPGSQDITLVARYHQPIPNRSSCSGYIDKNAR</sequence>
<evidence type="ECO:0000313" key="3">
    <source>
        <dbReference type="Proteomes" id="UP000245539"/>
    </source>
</evidence>
<evidence type="ECO:0008006" key="4">
    <source>
        <dbReference type="Google" id="ProtNLM"/>
    </source>
</evidence>
<proteinExistence type="predicted"/>
<protein>
    <recommendedName>
        <fullName evidence="4">DUF11 domain-containing protein</fullName>
    </recommendedName>
</protein>
<dbReference type="RefSeq" id="WP_109838631.1">
    <property type="nucleotide sequence ID" value="NZ_QGKM01000051.1"/>
</dbReference>
<feature type="signal peptide" evidence="1">
    <location>
        <begin position="1"/>
        <end position="20"/>
    </location>
</feature>
<gene>
    <name evidence="2" type="ORF">DKW60_15800</name>
</gene>
<accession>A0A317C935</accession>